<evidence type="ECO:0000259" key="1">
    <source>
        <dbReference type="PROSITE" id="PS50042"/>
    </source>
</evidence>
<protein>
    <recommendedName>
        <fullName evidence="1">Cyclic nucleotide-binding domain-containing protein</fullName>
    </recommendedName>
</protein>
<keyword evidence="3" id="KW-1185">Reference proteome</keyword>
<accession>A0A256A6B3</accession>
<dbReference type="RefSeq" id="WP_094485108.1">
    <property type="nucleotide sequence ID" value="NZ_NOXX01000121.1"/>
</dbReference>
<comment type="caution">
    <text evidence="2">The sequence shown here is derived from an EMBL/GenBank/DDBJ whole genome shotgun (WGS) entry which is preliminary data.</text>
</comment>
<evidence type="ECO:0000313" key="3">
    <source>
        <dbReference type="Proteomes" id="UP000216035"/>
    </source>
</evidence>
<feature type="domain" description="Cyclic nucleotide-binding" evidence="1">
    <location>
        <begin position="11"/>
        <end position="114"/>
    </location>
</feature>
<organism evidence="2 3">
    <name type="scientific">Flavobacterium aurantiibacter</name>
    <dbReference type="NCBI Taxonomy" id="2023067"/>
    <lineage>
        <taxon>Bacteria</taxon>
        <taxon>Pseudomonadati</taxon>
        <taxon>Bacteroidota</taxon>
        <taxon>Flavobacteriia</taxon>
        <taxon>Flavobacteriales</taxon>
        <taxon>Flavobacteriaceae</taxon>
        <taxon>Flavobacterium</taxon>
    </lineage>
</organism>
<gene>
    <name evidence="2" type="ORF">CHX27_02080</name>
</gene>
<dbReference type="PROSITE" id="PS50042">
    <property type="entry name" value="CNMP_BINDING_3"/>
    <property type="match status" value="1"/>
</dbReference>
<evidence type="ECO:0000313" key="2">
    <source>
        <dbReference type="EMBL" id="OYQ48630.1"/>
    </source>
</evidence>
<name>A0A256A6B3_9FLAO</name>
<dbReference type="OrthoDB" id="663011at2"/>
<sequence length="192" mass="22722">MYTNLHIFLQRFEVLTEEEIAAFISIFKPMEIRKLDHLFVEGERVSRIYFLNEGIMRGYLNTATGEVTSNFYFGPTMFTDLMAVRAFEPTKMNVQALKDAVLMQAEMSDLDDLIALHPRMELIFFKFLEHLYLFGLLRQHSFIFDSPQERYLKLFNDRPKVIAEIPQRFIASYLGMTPETLSRVRKRIFKEL</sequence>
<dbReference type="InterPro" id="IPR018490">
    <property type="entry name" value="cNMP-bd_dom_sf"/>
</dbReference>
<dbReference type="Pfam" id="PF00027">
    <property type="entry name" value="cNMP_binding"/>
    <property type="match status" value="1"/>
</dbReference>
<reference evidence="2 3" key="1">
    <citation type="submission" date="2017-07" db="EMBL/GenBank/DDBJ databases">
        <title>Flavobacterium cyanobacteriorum sp. nov., isolated from cyanobacterial aggregates in a eutrophic lake.</title>
        <authorList>
            <person name="Cai H."/>
        </authorList>
    </citation>
    <scope>NUCLEOTIDE SEQUENCE [LARGE SCALE GENOMIC DNA]</scope>
    <source>
        <strain evidence="2 3">TH167</strain>
    </source>
</reference>
<dbReference type="AlphaFoldDB" id="A0A256A6B3"/>
<dbReference type="InterPro" id="IPR000595">
    <property type="entry name" value="cNMP-bd_dom"/>
</dbReference>
<dbReference type="CDD" id="cd00038">
    <property type="entry name" value="CAP_ED"/>
    <property type="match status" value="1"/>
</dbReference>
<dbReference type="EMBL" id="NOXX01000121">
    <property type="protein sequence ID" value="OYQ48630.1"/>
    <property type="molecule type" value="Genomic_DNA"/>
</dbReference>
<dbReference type="Gene3D" id="2.60.120.10">
    <property type="entry name" value="Jelly Rolls"/>
    <property type="match status" value="1"/>
</dbReference>
<dbReference type="InterPro" id="IPR014710">
    <property type="entry name" value="RmlC-like_jellyroll"/>
</dbReference>
<dbReference type="SUPFAM" id="SSF51206">
    <property type="entry name" value="cAMP-binding domain-like"/>
    <property type="match status" value="1"/>
</dbReference>
<dbReference type="Proteomes" id="UP000216035">
    <property type="component" value="Unassembled WGS sequence"/>
</dbReference>
<proteinExistence type="predicted"/>